<dbReference type="EMBL" id="JBBBZM010000280">
    <property type="protein sequence ID" value="KAL0631223.1"/>
    <property type="molecule type" value="Genomic_DNA"/>
</dbReference>
<feature type="region of interest" description="Disordered" evidence="1">
    <location>
        <begin position="100"/>
        <end position="125"/>
    </location>
</feature>
<protein>
    <submittedName>
        <fullName evidence="2">Uncharacterized protein</fullName>
    </submittedName>
</protein>
<evidence type="ECO:0000313" key="2">
    <source>
        <dbReference type="EMBL" id="KAL0631223.1"/>
    </source>
</evidence>
<name>A0ABR3G5X8_9PEZI</name>
<evidence type="ECO:0000256" key="1">
    <source>
        <dbReference type="SAM" id="MobiDB-lite"/>
    </source>
</evidence>
<feature type="compositionally biased region" description="Polar residues" evidence="1">
    <location>
        <begin position="186"/>
        <end position="195"/>
    </location>
</feature>
<sequence>MFDQLWQTVRLYLRTEPDDSISLAGPQKGGQKYLSWVIEYLDSGIGQRYWGPDAEGSWRIDRDRASVLKFFNHLMNFVTGEERRKRATRLKKRRIGGYVSGEEENESSDEDDEKSSTLTTKTPSIRENSVAGALEFVERDPIPSNPSVIALLASIRKHAPERTPSPPPKRSRHSGSIPRSEAIVNTPENITNSFTPPRPPHELGEPNDDRVFETCLGDDKAIAFLFAPWTISLQHFFHRFCEVWKMDMEKTNFDDVRVKVYIAGAREYHLSFGPDREKSWHHIMRIAQGRPEFHILVTVGN</sequence>
<reference evidence="2 3" key="1">
    <citation type="submission" date="2024-02" db="EMBL/GenBank/DDBJ databases">
        <title>Discinaceae phylogenomics.</title>
        <authorList>
            <person name="Dirks A.C."/>
            <person name="James T.Y."/>
        </authorList>
    </citation>
    <scope>NUCLEOTIDE SEQUENCE [LARGE SCALE GENOMIC DNA]</scope>
    <source>
        <strain evidence="2 3">ACD0624</strain>
    </source>
</reference>
<proteinExistence type="predicted"/>
<evidence type="ECO:0000313" key="3">
    <source>
        <dbReference type="Proteomes" id="UP001447188"/>
    </source>
</evidence>
<gene>
    <name evidence="2" type="ORF">Q9L58_009920</name>
</gene>
<comment type="caution">
    <text evidence="2">The sequence shown here is derived from an EMBL/GenBank/DDBJ whole genome shotgun (WGS) entry which is preliminary data.</text>
</comment>
<accession>A0ABR3G5X8</accession>
<keyword evidence="3" id="KW-1185">Reference proteome</keyword>
<feature type="compositionally biased region" description="Basic and acidic residues" evidence="1">
    <location>
        <begin position="199"/>
        <end position="208"/>
    </location>
</feature>
<dbReference type="Proteomes" id="UP001447188">
    <property type="component" value="Unassembled WGS sequence"/>
</dbReference>
<organism evidence="2 3">
    <name type="scientific">Discina gigas</name>
    <dbReference type="NCBI Taxonomy" id="1032678"/>
    <lineage>
        <taxon>Eukaryota</taxon>
        <taxon>Fungi</taxon>
        <taxon>Dikarya</taxon>
        <taxon>Ascomycota</taxon>
        <taxon>Pezizomycotina</taxon>
        <taxon>Pezizomycetes</taxon>
        <taxon>Pezizales</taxon>
        <taxon>Discinaceae</taxon>
        <taxon>Discina</taxon>
    </lineage>
</organism>
<feature type="region of interest" description="Disordered" evidence="1">
    <location>
        <begin position="158"/>
        <end position="208"/>
    </location>
</feature>
<feature type="compositionally biased region" description="Acidic residues" evidence="1">
    <location>
        <begin position="101"/>
        <end position="113"/>
    </location>
</feature>